<evidence type="ECO:0000256" key="1">
    <source>
        <dbReference type="ARBA" id="ARBA00001926"/>
    </source>
</evidence>
<evidence type="ECO:0000313" key="16">
    <source>
        <dbReference type="Proteomes" id="UP001165648"/>
    </source>
</evidence>
<dbReference type="PANTHER" id="PTHR35008:SF8">
    <property type="entry name" value="ALCOHOL DEHYDROGENASE CYTOCHROME C SUBUNIT"/>
    <property type="match status" value="1"/>
</dbReference>
<feature type="domain" description="Cytochrome c" evidence="14">
    <location>
        <begin position="32"/>
        <end position="142"/>
    </location>
</feature>
<sequence>MTHIFRASFYAALYAALGLLAIFSSPLTIARADTPIPPALLEEGHYQAILGDCAACHTAPGRPDYSGGLPFELPIGTIYSTNISPDPVHGIGRYSEAEFARAVRLGVRKDGSTLYPAMPYPSYARLSDADIHALYVYFQHGVAPQAIAPPENKIKWPLSMRWPLRVWRWLFAPSIRYAQQRTNSQFTDPTLARGAYLVEGPGHCGACHTPRGIALNEKAQTAQDGPLFLSGGGVVEQWVVPSLRQENRTGLGRWSEQDIVDFLRTGRARPGASFGGMTPVVIHSTYAFTDNDLHAIARYLRTLSPARPEAPWVYDPSTADALRRGDVTQPGAQTYLDRCAACHRSDGAGYGTVFPPLAGNPVVMTDNPTSLIHIILAGETMHPLPTAPSAFTMPAFGDALSDKEVAELVSFIRHSWGNHSSSVSEDKVRRLRQQIAHPTVPPILPKN</sequence>
<evidence type="ECO:0000256" key="9">
    <source>
        <dbReference type="ARBA" id="ARBA00022737"/>
    </source>
</evidence>
<evidence type="ECO:0000256" key="12">
    <source>
        <dbReference type="ARBA" id="ARBA00023136"/>
    </source>
</evidence>
<dbReference type="PROSITE" id="PS51007">
    <property type="entry name" value="CYTC"/>
    <property type="match status" value="3"/>
</dbReference>
<evidence type="ECO:0000256" key="6">
    <source>
        <dbReference type="ARBA" id="ARBA00022660"/>
    </source>
</evidence>
<dbReference type="InterPro" id="IPR009056">
    <property type="entry name" value="Cyt_c-like_dom"/>
</dbReference>
<keyword evidence="8" id="KW-0732">Signal</keyword>
<dbReference type="PIRSF" id="PIRSF000018">
    <property type="entry name" value="Mb_ADH_cyt_c"/>
    <property type="match status" value="1"/>
</dbReference>
<evidence type="ECO:0000256" key="13">
    <source>
        <dbReference type="PROSITE-ProRule" id="PRU00433"/>
    </source>
</evidence>
<evidence type="ECO:0000256" key="4">
    <source>
        <dbReference type="ARBA" id="ARBA00022475"/>
    </source>
</evidence>
<evidence type="ECO:0000256" key="10">
    <source>
        <dbReference type="ARBA" id="ARBA00022982"/>
    </source>
</evidence>
<dbReference type="InterPro" id="IPR008168">
    <property type="entry name" value="Cyt_C_IC"/>
</dbReference>
<proteinExistence type="predicted"/>
<comment type="caution">
    <text evidence="15">The sequence shown here is derived from an EMBL/GenBank/DDBJ whole genome shotgun (WGS) entry which is preliminary data.</text>
</comment>
<dbReference type="RefSeq" id="WP_266107093.1">
    <property type="nucleotide sequence ID" value="NZ_JANIDW010000005.1"/>
</dbReference>
<keyword evidence="9" id="KW-0677">Repeat</keyword>
<keyword evidence="6" id="KW-0679">Respiratory chain</keyword>
<keyword evidence="16" id="KW-1185">Reference proteome</keyword>
<dbReference type="EMBL" id="JANIDW010000005">
    <property type="protein sequence ID" value="MCX5615294.1"/>
    <property type="molecule type" value="Genomic_DNA"/>
</dbReference>
<keyword evidence="11 13" id="KW-0408">Iron</keyword>
<comment type="subcellular location">
    <subcellularLocation>
        <location evidence="2">Cell membrane</location>
    </subcellularLocation>
</comment>
<evidence type="ECO:0000256" key="3">
    <source>
        <dbReference type="ARBA" id="ARBA00022448"/>
    </source>
</evidence>
<accession>A0ABT3W880</accession>
<feature type="domain" description="Cytochrome c" evidence="14">
    <location>
        <begin position="326"/>
        <end position="416"/>
    </location>
</feature>
<keyword evidence="3" id="KW-0813">Transport</keyword>
<evidence type="ECO:0000256" key="11">
    <source>
        <dbReference type="ARBA" id="ARBA00023004"/>
    </source>
</evidence>
<evidence type="ECO:0000313" key="15">
    <source>
        <dbReference type="EMBL" id="MCX5615294.1"/>
    </source>
</evidence>
<dbReference type="SUPFAM" id="SSF46626">
    <property type="entry name" value="Cytochrome c"/>
    <property type="match status" value="3"/>
</dbReference>
<keyword evidence="5 13" id="KW-0349">Heme</keyword>
<evidence type="ECO:0000256" key="5">
    <source>
        <dbReference type="ARBA" id="ARBA00022617"/>
    </source>
</evidence>
<keyword evidence="7 13" id="KW-0479">Metal-binding</keyword>
<reference evidence="15 16" key="1">
    <citation type="submission" date="2022-07" db="EMBL/GenBank/DDBJ databases">
        <title>Bombella genomes.</title>
        <authorList>
            <person name="Harer L."/>
            <person name="Styblova S."/>
            <person name="Ehrmann M."/>
        </authorList>
    </citation>
    <scope>NUCLEOTIDE SEQUENCE [LARGE SCALE GENOMIC DNA]</scope>
    <source>
        <strain evidence="15 16">TMW 2.2558</strain>
    </source>
</reference>
<dbReference type="PRINTS" id="PR00605">
    <property type="entry name" value="CYTCHROMECIC"/>
</dbReference>
<organism evidence="15 16">
    <name type="scientific">Bombella saccharophila</name>
    <dbReference type="NCBI Taxonomy" id="2967338"/>
    <lineage>
        <taxon>Bacteria</taxon>
        <taxon>Pseudomonadati</taxon>
        <taxon>Pseudomonadota</taxon>
        <taxon>Alphaproteobacteria</taxon>
        <taxon>Acetobacterales</taxon>
        <taxon>Acetobacteraceae</taxon>
        <taxon>Bombella</taxon>
    </lineage>
</organism>
<evidence type="ECO:0000256" key="2">
    <source>
        <dbReference type="ARBA" id="ARBA00004236"/>
    </source>
</evidence>
<dbReference type="Pfam" id="PF00034">
    <property type="entry name" value="Cytochrom_C"/>
    <property type="match status" value="1"/>
</dbReference>
<feature type="domain" description="Cytochrome c" evidence="14">
    <location>
        <begin position="189"/>
        <end position="304"/>
    </location>
</feature>
<keyword evidence="4" id="KW-1003">Cell membrane</keyword>
<evidence type="ECO:0000256" key="8">
    <source>
        <dbReference type="ARBA" id="ARBA00022729"/>
    </source>
</evidence>
<name>A0ABT3W880_9PROT</name>
<gene>
    <name evidence="15" type="ORF">NQF64_08585</name>
</gene>
<dbReference type="InterPro" id="IPR014353">
    <property type="entry name" value="Membr-bd_ADH_cyt_c"/>
</dbReference>
<comment type="cofactor">
    <cofactor evidence="1">
        <name>heme c</name>
        <dbReference type="ChEBI" id="CHEBI:61717"/>
    </cofactor>
</comment>
<evidence type="ECO:0000256" key="7">
    <source>
        <dbReference type="ARBA" id="ARBA00022723"/>
    </source>
</evidence>
<evidence type="ECO:0000259" key="14">
    <source>
        <dbReference type="PROSITE" id="PS51007"/>
    </source>
</evidence>
<keyword evidence="10" id="KW-0249">Electron transport</keyword>
<dbReference type="Gene3D" id="1.10.760.10">
    <property type="entry name" value="Cytochrome c-like domain"/>
    <property type="match status" value="3"/>
</dbReference>
<dbReference type="Proteomes" id="UP001165648">
    <property type="component" value="Unassembled WGS sequence"/>
</dbReference>
<dbReference type="InterPro" id="IPR036909">
    <property type="entry name" value="Cyt_c-like_dom_sf"/>
</dbReference>
<dbReference type="InterPro" id="IPR051459">
    <property type="entry name" value="Cytochrome_c-type_DH"/>
</dbReference>
<protein>
    <submittedName>
        <fullName evidence="15">Cytochrome c</fullName>
    </submittedName>
</protein>
<dbReference type="PANTHER" id="PTHR35008">
    <property type="entry name" value="BLL4482 PROTEIN-RELATED"/>
    <property type="match status" value="1"/>
</dbReference>
<keyword evidence="12" id="KW-0472">Membrane</keyword>